<evidence type="ECO:0000313" key="1">
    <source>
        <dbReference type="EMBL" id="PNT74098.1"/>
    </source>
</evidence>
<evidence type="ECO:0000313" key="3">
    <source>
        <dbReference type="Proteomes" id="UP000008810"/>
    </source>
</evidence>
<accession>A0A2K2DIK1</accession>
<reference evidence="1 2" key="1">
    <citation type="journal article" date="2010" name="Nature">
        <title>Genome sequencing and analysis of the model grass Brachypodium distachyon.</title>
        <authorList>
            <consortium name="International Brachypodium Initiative"/>
        </authorList>
    </citation>
    <scope>NUCLEOTIDE SEQUENCE [LARGE SCALE GENOMIC DNA]</scope>
    <source>
        <strain evidence="1 2">Bd21</strain>
    </source>
</reference>
<sequence length="68" mass="7100">MACIARTACIMHAPFGNLVFTCTAQHHATPCMCGVPAFICASTCMSIRVFCRPGRGSMAFTGTVAPSS</sequence>
<organism evidence="1">
    <name type="scientific">Brachypodium distachyon</name>
    <name type="common">Purple false brome</name>
    <name type="synonym">Trachynia distachya</name>
    <dbReference type="NCBI Taxonomy" id="15368"/>
    <lineage>
        <taxon>Eukaryota</taxon>
        <taxon>Viridiplantae</taxon>
        <taxon>Streptophyta</taxon>
        <taxon>Embryophyta</taxon>
        <taxon>Tracheophyta</taxon>
        <taxon>Spermatophyta</taxon>
        <taxon>Magnoliopsida</taxon>
        <taxon>Liliopsida</taxon>
        <taxon>Poales</taxon>
        <taxon>Poaceae</taxon>
        <taxon>BOP clade</taxon>
        <taxon>Pooideae</taxon>
        <taxon>Stipodae</taxon>
        <taxon>Brachypodieae</taxon>
        <taxon>Brachypodium</taxon>
    </lineage>
</organism>
<dbReference type="EnsemblPlants" id="PNT74098">
    <property type="protein sequence ID" value="PNT74098"/>
    <property type="gene ID" value="BRADI_1g07885v3"/>
</dbReference>
<keyword evidence="3" id="KW-1185">Reference proteome</keyword>
<name>A0A2K2DIK1_BRADI</name>
<protein>
    <submittedName>
        <fullName evidence="1 2">Uncharacterized protein</fullName>
    </submittedName>
</protein>
<reference evidence="1" key="2">
    <citation type="submission" date="2017-06" db="EMBL/GenBank/DDBJ databases">
        <title>WGS assembly of Brachypodium distachyon.</title>
        <authorList>
            <consortium name="The International Brachypodium Initiative"/>
            <person name="Lucas S."/>
            <person name="Harmon-Smith M."/>
            <person name="Lail K."/>
            <person name="Tice H."/>
            <person name="Grimwood J."/>
            <person name="Bruce D."/>
            <person name="Barry K."/>
            <person name="Shu S."/>
            <person name="Lindquist E."/>
            <person name="Wang M."/>
            <person name="Pitluck S."/>
            <person name="Vogel J.P."/>
            <person name="Garvin D.F."/>
            <person name="Mockler T.C."/>
            <person name="Schmutz J."/>
            <person name="Rokhsar D."/>
            <person name="Bevan M.W."/>
        </authorList>
    </citation>
    <scope>NUCLEOTIDE SEQUENCE</scope>
    <source>
        <strain evidence="1">Bd21</strain>
    </source>
</reference>
<dbReference type="Proteomes" id="UP000008810">
    <property type="component" value="Chromosome 1"/>
</dbReference>
<reference evidence="2" key="3">
    <citation type="submission" date="2018-08" db="UniProtKB">
        <authorList>
            <consortium name="EnsemblPlants"/>
        </authorList>
    </citation>
    <scope>IDENTIFICATION</scope>
    <source>
        <strain evidence="2">cv. Bd21</strain>
    </source>
</reference>
<dbReference type="EMBL" id="CM000880">
    <property type="protein sequence ID" value="PNT74098.1"/>
    <property type="molecule type" value="Genomic_DNA"/>
</dbReference>
<proteinExistence type="predicted"/>
<dbReference type="InParanoid" id="A0A2K2DIK1"/>
<dbReference type="Gramene" id="PNT74098">
    <property type="protein sequence ID" value="PNT74098"/>
    <property type="gene ID" value="BRADI_1g07885v3"/>
</dbReference>
<evidence type="ECO:0000313" key="2">
    <source>
        <dbReference type="EnsemblPlants" id="PNT74098"/>
    </source>
</evidence>
<gene>
    <name evidence="1" type="ORF">BRADI_1g07885v3</name>
</gene>
<dbReference type="AlphaFoldDB" id="A0A2K2DIK1"/>